<feature type="transmembrane region" description="Helical" evidence="7">
    <location>
        <begin position="87"/>
        <end position="105"/>
    </location>
</feature>
<evidence type="ECO:0000313" key="8">
    <source>
        <dbReference type="EMBL" id="KCV72020.1"/>
    </source>
</evidence>
<sequence>MFFDLLNVKDDPNAEVVPLTYRPRDELPATAETPVTTDHEQFDFRHSGVLRRDIMSSRLESFQQDEDQSGGFNEHRSPWQGVVLFQYFRPTMFAVFAVGCVYAAVRSADIRKAARLFNFRAHLYNLKSLTDTEELIKPNNWFEKTMNREEALNIMNIEGRYTLSDLNAIHRKLITQNHPDRGGSEFLCNKINEARDLLERTMPEQ</sequence>
<dbReference type="GO" id="GO:0001405">
    <property type="term" value="C:PAM complex, Tim23 associated import motor"/>
    <property type="evidence" value="ECO:0007669"/>
    <property type="project" value="TreeGrafter"/>
</dbReference>
<name>A0A058ZC86_FONAL</name>
<evidence type="ECO:0000313" key="9">
    <source>
        <dbReference type="Proteomes" id="UP000030693"/>
    </source>
</evidence>
<dbReference type="RefSeq" id="XP_009493598.1">
    <property type="nucleotide sequence ID" value="XM_009495323.1"/>
</dbReference>
<evidence type="ECO:0008006" key="10">
    <source>
        <dbReference type="Google" id="ProtNLM"/>
    </source>
</evidence>
<protein>
    <recommendedName>
        <fullName evidence="10">J domain-containing protein</fullName>
    </recommendedName>
</protein>
<proteinExistence type="predicted"/>
<evidence type="ECO:0000256" key="2">
    <source>
        <dbReference type="ARBA" id="ARBA00022692"/>
    </source>
</evidence>
<accession>A0A058ZC86</accession>
<dbReference type="Proteomes" id="UP000030693">
    <property type="component" value="Unassembled WGS sequence"/>
</dbReference>
<dbReference type="GO" id="GO:0030150">
    <property type="term" value="P:protein import into mitochondrial matrix"/>
    <property type="evidence" value="ECO:0007669"/>
    <property type="project" value="TreeGrafter"/>
</dbReference>
<dbReference type="InterPro" id="IPR036869">
    <property type="entry name" value="J_dom_sf"/>
</dbReference>
<evidence type="ECO:0000256" key="6">
    <source>
        <dbReference type="ARBA" id="ARBA00023136"/>
    </source>
</evidence>
<dbReference type="AlphaFoldDB" id="A0A058ZC86"/>
<dbReference type="GO" id="GO:0001671">
    <property type="term" value="F:ATPase activator activity"/>
    <property type="evidence" value="ECO:0007669"/>
    <property type="project" value="TreeGrafter"/>
</dbReference>
<dbReference type="FunFam" id="1.10.287.110:FF:000001">
    <property type="entry name" value="Import inner membrane translocase subunit tim14"/>
    <property type="match status" value="1"/>
</dbReference>
<dbReference type="GeneID" id="20526152"/>
<evidence type="ECO:0000256" key="4">
    <source>
        <dbReference type="ARBA" id="ARBA00022989"/>
    </source>
</evidence>
<dbReference type="OrthoDB" id="240298at2759"/>
<dbReference type="STRING" id="691883.A0A058ZC86"/>
<dbReference type="PANTHER" id="PTHR12763">
    <property type="match status" value="1"/>
</dbReference>
<evidence type="ECO:0000256" key="7">
    <source>
        <dbReference type="SAM" id="Phobius"/>
    </source>
</evidence>
<dbReference type="EMBL" id="KB932202">
    <property type="protein sequence ID" value="KCV72020.1"/>
    <property type="molecule type" value="Genomic_DNA"/>
</dbReference>
<keyword evidence="9" id="KW-1185">Reference proteome</keyword>
<gene>
    <name evidence="8" type="ORF">H696_01427</name>
</gene>
<dbReference type="eggNOG" id="KOG0723">
    <property type="taxonomic scope" value="Eukaryota"/>
</dbReference>
<keyword evidence="3" id="KW-0999">Mitochondrion inner membrane</keyword>
<keyword evidence="5" id="KW-0496">Mitochondrion</keyword>
<dbReference type="PANTHER" id="PTHR12763:SF28">
    <property type="entry name" value="GEO10507P1-RELATED"/>
    <property type="match status" value="1"/>
</dbReference>
<keyword evidence="4 7" id="KW-1133">Transmembrane helix</keyword>
<dbReference type="SUPFAM" id="SSF46565">
    <property type="entry name" value="Chaperone J-domain"/>
    <property type="match status" value="1"/>
</dbReference>
<evidence type="ECO:0000256" key="3">
    <source>
        <dbReference type="ARBA" id="ARBA00022792"/>
    </source>
</evidence>
<organism evidence="8">
    <name type="scientific">Fonticula alba</name>
    <name type="common">Slime mold</name>
    <dbReference type="NCBI Taxonomy" id="691883"/>
    <lineage>
        <taxon>Eukaryota</taxon>
        <taxon>Rotosphaerida</taxon>
        <taxon>Fonticulaceae</taxon>
        <taxon>Fonticula</taxon>
    </lineage>
</organism>
<dbReference type="Gene3D" id="1.10.287.110">
    <property type="entry name" value="DnaJ domain"/>
    <property type="match status" value="1"/>
</dbReference>
<reference evidence="8" key="1">
    <citation type="submission" date="2013-04" db="EMBL/GenBank/DDBJ databases">
        <title>The Genome Sequence of Fonticula alba ATCC 38817.</title>
        <authorList>
            <consortium name="The Broad Institute Genomics Platform"/>
            <person name="Russ C."/>
            <person name="Cuomo C."/>
            <person name="Burger G."/>
            <person name="Gray M.W."/>
            <person name="Holland P.W.H."/>
            <person name="King N."/>
            <person name="Lang F.B.F."/>
            <person name="Roger A.J."/>
            <person name="Ruiz-Trillo I."/>
            <person name="Brown M."/>
            <person name="Walker B."/>
            <person name="Young S."/>
            <person name="Zeng Q."/>
            <person name="Gargeya S."/>
            <person name="Fitzgerald M."/>
            <person name="Haas B."/>
            <person name="Abouelleil A."/>
            <person name="Allen A.W."/>
            <person name="Alvarado L."/>
            <person name="Arachchi H.M."/>
            <person name="Berlin A.M."/>
            <person name="Chapman S.B."/>
            <person name="Gainer-Dewar J."/>
            <person name="Goldberg J."/>
            <person name="Griggs A."/>
            <person name="Gujja S."/>
            <person name="Hansen M."/>
            <person name="Howarth C."/>
            <person name="Imamovic A."/>
            <person name="Ireland A."/>
            <person name="Larimer J."/>
            <person name="McCowan C."/>
            <person name="Murphy C."/>
            <person name="Pearson M."/>
            <person name="Poon T.W."/>
            <person name="Priest M."/>
            <person name="Roberts A."/>
            <person name="Saif S."/>
            <person name="Shea T."/>
            <person name="Sisk P."/>
            <person name="Sykes S."/>
            <person name="Wortman J."/>
            <person name="Nusbaum C."/>
            <person name="Birren B."/>
        </authorList>
    </citation>
    <scope>NUCLEOTIDE SEQUENCE [LARGE SCALE GENOMIC DNA]</scope>
    <source>
        <strain evidence="8">ATCC 38817</strain>
    </source>
</reference>
<evidence type="ECO:0000256" key="1">
    <source>
        <dbReference type="ARBA" id="ARBA00004273"/>
    </source>
</evidence>
<keyword evidence="6 7" id="KW-0472">Membrane</keyword>
<comment type="subcellular location">
    <subcellularLocation>
        <location evidence="1">Mitochondrion inner membrane</location>
    </subcellularLocation>
</comment>
<evidence type="ECO:0000256" key="5">
    <source>
        <dbReference type="ARBA" id="ARBA00023128"/>
    </source>
</evidence>
<keyword evidence="2 7" id="KW-0812">Transmembrane</keyword>